<comment type="caution">
    <text evidence="3">The sequence shown here is derived from an EMBL/GenBank/DDBJ whole genome shotgun (WGS) entry which is preliminary data.</text>
</comment>
<proteinExistence type="inferred from homology"/>
<dbReference type="GO" id="GO:0050821">
    <property type="term" value="P:protein stabilization"/>
    <property type="evidence" value="ECO:0007669"/>
    <property type="project" value="TreeGrafter"/>
</dbReference>
<evidence type="ECO:0000313" key="4">
    <source>
        <dbReference type="Proteomes" id="UP000825483"/>
    </source>
</evidence>
<evidence type="ECO:0000313" key="3">
    <source>
        <dbReference type="EMBL" id="GJG59991.1"/>
    </source>
</evidence>
<accession>A0A9R1CY24</accession>
<keyword evidence="2" id="KW-0732">Signal</keyword>
<dbReference type="Gene3D" id="3.30.910.20">
    <property type="entry name" value="Skp domain"/>
    <property type="match status" value="1"/>
</dbReference>
<dbReference type="InterPro" id="IPR005632">
    <property type="entry name" value="Chaperone_Skp"/>
</dbReference>
<dbReference type="PANTHER" id="PTHR35089">
    <property type="entry name" value="CHAPERONE PROTEIN SKP"/>
    <property type="match status" value="1"/>
</dbReference>
<evidence type="ECO:0000256" key="2">
    <source>
        <dbReference type="ARBA" id="ARBA00022729"/>
    </source>
</evidence>
<keyword evidence="4" id="KW-1185">Reference proteome</keyword>
<dbReference type="GO" id="GO:0051082">
    <property type="term" value="F:unfolded protein binding"/>
    <property type="evidence" value="ECO:0007669"/>
    <property type="project" value="InterPro"/>
</dbReference>
<evidence type="ECO:0008006" key="5">
    <source>
        <dbReference type="Google" id="ProtNLM"/>
    </source>
</evidence>
<protein>
    <recommendedName>
        <fullName evidence="5">OmpH family outer membrane protein</fullName>
    </recommendedName>
</protein>
<reference evidence="3" key="1">
    <citation type="journal article" date="2022" name="Int. J. Syst. Evol. Microbiol.">
        <title>Prevotella lacticifex sp. nov., isolated from the rumen of cows.</title>
        <authorList>
            <person name="Shinkai T."/>
            <person name="Ikeyama N."/>
            <person name="Kumagai M."/>
            <person name="Ohmori H."/>
            <person name="Sakamoto M."/>
            <person name="Ohkuma M."/>
            <person name="Mitsumori M."/>
        </authorList>
    </citation>
    <scope>NUCLEOTIDE SEQUENCE</scope>
    <source>
        <strain evidence="3">R5076</strain>
    </source>
</reference>
<dbReference type="SUPFAM" id="SSF111384">
    <property type="entry name" value="OmpH-like"/>
    <property type="match status" value="1"/>
</dbReference>
<name>A0A9R1CY24_9BACT</name>
<evidence type="ECO:0000256" key="1">
    <source>
        <dbReference type="ARBA" id="ARBA00009091"/>
    </source>
</evidence>
<gene>
    <name evidence="3" type="ORF">PRLR5076_28420</name>
</gene>
<dbReference type="AlphaFoldDB" id="A0A9R1CY24"/>
<dbReference type="Proteomes" id="UP000825483">
    <property type="component" value="Unassembled WGS sequence"/>
</dbReference>
<dbReference type="Pfam" id="PF03938">
    <property type="entry name" value="OmpH"/>
    <property type="match status" value="1"/>
</dbReference>
<dbReference type="EMBL" id="BPUB01000002">
    <property type="protein sequence ID" value="GJG59991.1"/>
    <property type="molecule type" value="Genomic_DNA"/>
</dbReference>
<dbReference type="InterPro" id="IPR024930">
    <property type="entry name" value="Skp_dom_sf"/>
</dbReference>
<dbReference type="SMART" id="SM00935">
    <property type="entry name" value="OmpH"/>
    <property type="match status" value="1"/>
</dbReference>
<comment type="similarity">
    <text evidence="1">Belongs to the Skp family.</text>
</comment>
<sequence>MPSAICAQTVPAPARYGYFSYKKVLKAMDGYSIVRHNIDQLRNQYTAEAKRSEEDFNTKYEAFLDEQAGLASNIRKKRQAEIMDLMEKNIAFKKEAEKLISAAENSATDSLCRLIDNAAREVGQEHGLAFVFNTDNHSVPFVNPQYCDDITTAIEEKLAKK</sequence>
<dbReference type="GO" id="GO:0005829">
    <property type="term" value="C:cytosol"/>
    <property type="evidence" value="ECO:0007669"/>
    <property type="project" value="TreeGrafter"/>
</dbReference>
<dbReference type="PANTHER" id="PTHR35089:SF1">
    <property type="entry name" value="CHAPERONE PROTEIN SKP"/>
    <property type="match status" value="1"/>
</dbReference>
<organism evidence="3 4">
    <name type="scientific">Prevotella lacticifex</name>
    <dbReference type="NCBI Taxonomy" id="2854755"/>
    <lineage>
        <taxon>Bacteria</taxon>
        <taxon>Pseudomonadati</taxon>
        <taxon>Bacteroidota</taxon>
        <taxon>Bacteroidia</taxon>
        <taxon>Bacteroidales</taxon>
        <taxon>Prevotellaceae</taxon>
        <taxon>Prevotella</taxon>
    </lineage>
</organism>